<evidence type="ECO:0000313" key="3">
    <source>
        <dbReference type="Proteomes" id="UP001567538"/>
    </source>
</evidence>
<evidence type="ECO:0000313" key="2">
    <source>
        <dbReference type="EMBL" id="KAL1534767.1"/>
    </source>
</evidence>
<proteinExistence type="predicted"/>
<evidence type="ECO:0000256" key="1">
    <source>
        <dbReference type="SAM" id="MobiDB-lite"/>
    </source>
</evidence>
<protein>
    <submittedName>
        <fullName evidence="2">Uncharacterized protein</fullName>
    </submittedName>
</protein>
<dbReference type="EMBL" id="JBEAFC010000012">
    <property type="protein sequence ID" value="KAL1534767.1"/>
    <property type="molecule type" value="Genomic_DNA"/>
</dbReference>
<accession>A0ABD1FSY7</accession>
<comment type="caution">
    <text evidence="2">The sequence shown here is derived from an EMBL/GenBank/DDBJ whole genome shotgun (WGS) entry which is preliminary data.</text>
</comment>
<keyword evidence="3" id="KW-1185">Reference proteome</keyword>
<feature type="compositionally biased region" description="Basic and acidic residues" evidence="1">
    <location>
        <begin position="1"/>
        <end position="11"/>
    </location>
</feature>
<name>A0ABD1FSY7_SALDI</name>
<reference evidence="2 3" key="1">
    <citation type="submission" date="2024-06" db="EMBL/GenBank/DDBJ databases">
        <title>A chromosome level genome sequence of Diviner's sage (Salvia divinorum).</title>
        <authorList>
            <person name="Ford S.A."/>
            <person name="Ro D.-K."/>
            <person name="Ness R.W."/>
            <person name="Phillips M.A."/>
        </authorList>
    </citation>
    <scope>NUCLEOTIDE SEQUENCE [LARGE SCALE GENOMIC DNA]</scope>
    <source>
        <strain evidence="2">SAF-2024a</strain>
        <tissue evidence="2">Leaf</tissue>
    </source>
</reference>
<dbReference type="Proteomes" id="UP001567538">
    <property type="component" value="Unassembled WGS sequence"/>
</dbReference>
<dbReference type="AlphaFoldDB" id="A0ABD1FSY7"/>
<sequence length="76" mass="8193">MGDSRRNEFKRGGGGGSQGRGRSLRGQNKGDRSRRLANIGRLNANNLSPEELFEGDRVNGQASLDDLTDSVFSNAV</sequence>
<organism evidence="2 3">
    <name type="scientific">Salvia divinorum</name>
    <name type="common">Maria pastora</name>
    <name type="synonym">Diviner's sage</name>
    <dbReference type="NCBI Taxonomy" id="28513"/>
    <lineage>
        <taxon>Eukaryota</taxon>
        <taxon>Viridiplantae</taxon>
        <taxon>Streptophyta</taxon>
        <taxon>Embryophyta</taxon>
        <taxon>Tracheophyta</taxon>
        <taxon>Spermatophyta</taxon>
        <taxon>Magnoliopsida</taxon>
        <taxon>eudicotyledons</taxon>
        <taxon>Gunneridae</taxon>
        <taxon>Pentapetalae</taxon>
        <taxon>asterids</taxon>
        <taxon>lamiids</taxon>
        <taxon>Lamiales</taxon>
        <taxon>Lamiaceae</taxon>
        <taxon>Nepetoideae</taxon>
        <taxon>Mentheae</taxon>
        <taxon>Salviinae</taxon>
        <taxon>Salvia</taxon>
        <taxon>Salvia subgen. Calosphace</taxon>
    </lineage>
</organism>
<gene>
    <name evidence="2" type="ORF">AAHA92_30905</name>
</gene>
<feature type="region of interest" description="Disordered" evidence="1">
    <location>
        <begin position="1"/>
        <end position="42"/>
    </location>
</feature>